<proteinExistence type="inferred from homology"/>
<dbReference type="PANTHER" id="PTHR13271">
    <property type="entry name" value="UNCHARACTERIZED PUTATIVE METHYLTRANSFERASE"/>
    <property type="match status" value="1"/>
</dbReference>
<dbReference type="AlphaFoldDB" id="A0AAF3EAM9"/>
<organism evidence="6 7">
    <name type="scientific">Mesorhabditis belari</name>
    <dbReference type="NCBI Taxonomy" id="2138241"/>
    <lineage>
        <taxon>Eukaryota</taxon>
        <taxon>Metazoa</taxon>
        <taxon>Ecdysozoa</taxon>
        <taxon>Nematoda</taxon>
        <taxon>Chromadorea</taxon>
        <taxon>Rhabditida</taxon>
        <taxon>Rhabditina</taxon>
        <taxon>Rhabditomorpha</taxon>
        <taxon>Rhabditoidea</taxon>
        <taxon>Rhabditidae</taxon>
        <taxon>Mesorhabditinae</taxon>
        <taxon>Mesorhabditis</taxon>
    </lineage>
</organism>
<protein>
    <recommendedName>
        <fullName evidence="4">protein-histidine N-methyltransferase</fullName>
        <ecNumber evidence="4">2.1.1.85</ecNumber>
    </recommendedName>
</protein>
<comment type="similarity">
    <text evidence="4">Belongs to the class V-like SAM-binding methyltransferase superfamily. SETD3 actin-histidine methyltransferase family.</text>
</comment>
<dbReference type="InterPro" id="IPR036464">
    <property type="entry name" value="Rubisco_LSMT_subst-bd_sf"/>
</dbReference>
<dbReference type="InterPro" id="IPR050600">
    <property type="entry name" value="SETD3_SETD6_MTase"/>
</dbReference>
<accession>A0AAF3EAM9</accession>
<dbReference type="PROSITE" id="PS50280">
    <property type="entry name" value="SET"/>
    <property type="match status" value="1"/>
</dbReference>
<name>A0AAF3EAM9_9BILA</name>
<keyword evidence="3 4" id="KW-0949">S-adenosyl-L-methionine</keyword>
<dbReference type="Gene3D" id="3.90.1410.10">
    <property type="entry name" value="set domain protein methyltransferase, domain 1"/>
    <property type="match status" value="1"/>
</dbReference>
<dbReference type="InterPro" id="IPR001214">
    <property type="entry name" value="SET_dom"/>
</dbReference>
<dbReference type="GO" id="GO:0016279">
    <property type="term" value="F:protein-lysine N-methyltransferase activity"/>
    <property type="evidence" value="ECO:0007669"/>
    <property type="project" value="TreeGrafter"/>
</dbReference>
<feature type="domain" description="SET" evidence="5">
    <location>
        <begin position="98"/>
        <end position="344"/>
    </location>
</feature>
<evidence type="ECO:0000256" key="2">
    <source>
        <dbReference type="ARBA" id="ARBA00022679"/>
    </source>
</evidence>
<sequence>MVSSTKKKQGVEGNGMMREALVQAVQTLWDEHVSKSPPTNTVDQLDEHLKLRSALVYIQNIHSQLSKTDSLICGENQRSKGSIDRFVQWCKDHGVEVKNLRLTKFPQELGLGLVANKKINEGEIVVEVPRKAMLSLDQARRSPFLKKAFERDLLLQQMDNVGLAISVCCQRLAGDSMWKPYLDVLPSTFSCPVYYTVEQLKELKPSPLFEEALLLFRNVVRQFAYFLLQIAKNDEFDKNKKNSVAPPIFYNTPLSVDTFTFSLYRWAMCCVSTRINMIPSDQLKLSNGQPKMIPALIPMLDMANHRSITNFNQESVVFCGETDFAQIVTPANLEPTEQLFIFYGRRTNSDFLLYNGFIPDENQKNYDAYRLKLGINKNEKHYNARVDRFVQLGFSGAAQSNIFVFDLRTGSQSFDEKLLEFVQILIAEEPTDECINSEGTIVKAKKWLETRLKLLLKAYEKLGDEKKNEDDGIKTAIRRLHEGEKALLESALAKLTA</sequence>
<evidence type="ECO:0000256" key="3">
    <source>
        <dbReference type="ARBA" id="ARBA00022691"/>
    </source>
</evidence>
<comment type="catalytic activity">
    <reaction evidence="4">
        <text>L-histidyl-[protein] + S-adenosyl-L-methionine = N(tele)-methyl-L-histidyl-[protein] + S-adenosyl-L-homocysteine + H(+)</text>
        <dbReference type="Rhea" id="RHEA:19369"/>
        <dbReference type="Rhea" id="RHEA-COMP:9745"/>
        <dbReference type="Rhea" id="RHEA-COMP:11600"/>
        <dbReference type="ChEBI" id="CHEBI:15378"/>
        <dbReference type="ChEBI" id="CHEBI:16367"/>
        <dbReference type="ChEBI" id="CHEBI:29979"/>
        <dbReference type="ChEBI" id="CHEBI:57856"/>
        <dbReference type="ChEBI" id="CHEBI:59789"/>
        <dbReference type="EC" id="2.1.1.85"/>
    </reaction>
</comment>
<reference evidence="7" key="1">
    <citation type="submission" date="2024-02" db="UniProtKB">
        <authorList>
            <consortium name="WormBaseParasite"/>
        </authorList>
    </citation>
    <scope>IDENTIFICATION</scope>
</reference>
<dbReference type="PANTHER" id="PTHR13271:SF47">
    <property type="entry name" value="ACTIN-HISTIDINE N-METHYLTRANSFERASE"/>
    <property type="match status" value="1"/>
</dbReference>
<dbReference type="CDD" id="cd19176">
    <property type="entry name" value="SET_SETD3"/>
    <property type="match status" value="1"/>
</dbReference>
<evidence type="ECO:0000256" key="4">
    <source>
        <dbReference type="PROSITE-ProRule" id="PRU00898"/>
    </source>
</evidence>
<dbReference type="EC" id="2.1.1.85" evidence="4"/>
<evidence type="ECO:0000259" key="5">
    <source>
        <dbReference type="PROSITE" id="PS50280"/>
    </source>
</evidence>
<dbReference type="Pfam" id="PF00856">
    <property type="entry name" value="SET"/>
    <property type="match status" value="1"/>
</dbReference>
<dbReference type="SUPFAM" id="SSF82199">
    <property type="entry name" value="SET domain"/>
    <property type="match status" value="1"/>
</dbReference>
<dbReference type="GO" id="GO:0032259">
    <property type="term" value="P:methylation"/>
    <property type="evidence" value="ECO:0007669"/>
    <property type="project" value="UniProtKB-KW"/>
</dbReference>
<keyword evidence="2 4" id="KW-0808">Transferase</keyword>
<evidence type="ECO:0000256" key="1">
    <source>
        <dbReference type="ARBA" id="ARBA00022603"/>
    </source>
</evidence>
<evidence type="ECO:0000313" key="6">
    <source>
        <dbReference type="Proteomes" id="UP000887575"/>
    </source>
</evidence>
<dbReference type="Proteomes" id="UP000887575">
    <property type="component" value="Unassembled WGS sequence"/>
</dbReference>
<keyword evidence="6" id="KW-1185">Reference proteome</keyword>
<dbReference type="PROSITE" id="PS51565">
    <property type="entry name" value="SAM_MT85_SETD3"/>
    <property type="match status" value="1"/>
</dbReference>
<dbReference type="InterPro" id="IPR025785">
    <property type="entry name" value="SETD3"/>
</dbReference>
<dbReference type="Gene3D" id="3.90.1420.10">
    <property type="entry name" value="Rubisco LSMT, substrate-binding domain"/>
    <property type="match status" value="1"/>
</dbReference>
<dbReference type="GO" id="GO:0018064">
    <property type="term" value="F:protein-L-histidine N-tele-methyltransferase activity"/>
    <property type="evidence" value="ECO:0007669"/>
    <property type="project" value="UniProtKB-EC"/>
</dbReference>
<dbReference type="WBParaSite" id="MBELARI_LOCUS10982">
    <property type="protein sequence ID" value="MBELARI_LOCUS10982"/>
    <property type="gene ID" value="MBELARI_LOCUS10982"/>
</dbReference>
<evidence type="ECO:0000313" key="7">
    <source>
        <dbReference type="WBParaSite" id="MBELARI_LOCUS10982"/>
    </source>
</evidence>
<dbReference type="InterPro" id="IPR044428">
    <property type="entry name" value="SETD3_SET"/>
</dbReference>
<dbReference type="InterPro" id="IPR046341">
    <property type="entry name" value="SET_dom_sf"/>
</dbReference>
<keyword evidence="1 4" id="KW-0489">Methyltransferase</keyword>